<dbReference type="Proteomes" id="UP000034911">
    <property type="component" value="Unassembled WGS sequence"/>
</dbReference>
<accession>A0A0G1MZX3</accession>
<name>A0A0G1MZX3_9BACT</name>
<dbReference type="Pfam" id="PF18924">
    <property type="entry name" value="DUF5674"/>
    <property type="match status" value="1"/>
</dbReference>
<organism evidence="1 2">
    <name type="scientific">Candidatus Magasanikbacteria bacterium GW2011_GWC2_45_8</name>
    <dbReference type="NCBI Taxonomy" id="1619050"/>
    <lineage>
        <taxon>Bacteria</taxon>
        <taxon>Candidatus Magasanikiibacteriota</taxon>
    </lineage>
</organism>
<dbReference type="InterPro" id="IPR043731">
    <property type="entry name" value="DUF5674"/>
</dbReference>
<dbReference type="STRING" id="1619050.UX20_C0013G0013"/>
<reference evidence="1 2" key="1">
    <citation type="journal article" date="2015" name="Nature">
        <title>rRNA introns, odd ribosomes, and small enigmatic genomes across a large radiation of phyla.</title>
        <authorList>
            <person name="Brown C.T."/>
            <person name="Hug L.A."/>
            <person name="Thomas B.C."/>
            <person name="Sharon I."/>
            <person name="Castelle C.J."/>
            <person name="Singh A."/>
            <person name="Wilkins M.J."/>
            <person name="Williams K.H."/>
            <person name="Banfield J.F."/>
        </authorList>
    </citation>
    <scope>NUCLEOTIDE SEQUENCE [LARGE SCALE GENOMIC DNA]</scope>
</reference>
<dbReference type="AlphaFoldDB" id="A0A0G1MZX3"/>
<evidence type="ECO:0000313" key="1">
    <source>
        <dbReference type="EMBL" id="KKU13789.1"/>
    </source>
</evidence>
<dbReference type="EMBL" id="LCLH01000013">
    <property type="protein sequence ID" value="KKU13789.1"/>
    <property type="molecule type" value="Genomic_DNA"/>
</dbReference>
<protein>
    <submittedName>
        <fullName evidence="1">Uncharacterized protein</fullName>
    </submittedName>
</protein>
<comment type="caution">
    <text evidence="1">The sequence shown here is derived from an EMBL/GenBank/DDBJ whole genome shotgun (WGS) entry which is preliminary data.</text>
</comment>
<evidence type="ECO:0000313" key="2">
    <source>
        <dbReference type="Proteomes" id="UP000034911"/>
    </source>
</evidence>
<proteinExistence type="predicted"/>
<gene>
    <name evidence="1" type="ORF">UX20_C0013G0013</name>
</gene>
<sequence length="118" mass="13250">MSTFGSIKIISQPISRSALSELAKETFGDMIKAVVDVDKKIVALSGELHADEESILLEQGSLQEHLWGINLYPEIMGENFIEFDSMINIKPRQGNRSRGVESEEVRKKIKDVVHILII</sequence>